<comment type="caution">
    <text evidence="7">The sequence shown here is derived from an EMBL/GenBank/DDBJ whole genome shotgun (WGS) entry which is preliminary data.</text>
</comment>
<feature type="transmembrane region" description="Helical" evidence="6">
    <location>
        <begin position="209"/>
        <end position="229"/>
    </location>
</feature>
<feature type="transmembrane region" description="Helical" evidence="6">
    <location>
        <begin position="359"/>
        <end position="378"/>
    </location>
</feature>
<feature type="transmembrane region" description="Helical" evidence="6">
    <location>
        <begin position="12"/>
        <end position="33"/>
    </location>
</feature>
<name>A0ABP7TPI4_9BACT</name>
<evidence type="ECO:0000256" key="6">
    <source>
        <dbReference type="SAM" id="Phobius"/>
    </source>
</evidence>
<dbReference type="PANTHER" id="PTHR30250">
    <property type="entry name" value="PST FAMILY PREDICTED COLANIC ACID TRANSPORTER"/>
    <property type="match status" value="1"/>
</dbReference>
<evidence type="ECO:0000256" key="5">
    <source>
        <dbReference type="ARBA" id="ARBA00023136"/>
    </source>
</evidence>
<reference evidence="8" key="1">
    <citation type="journal article" date="2019" name="Int. J. Syst. Evol. Microbiol.">
        <title>The Global Catalogue of Microorganisms (GCM) 10K type strain sequencing project: providing services to taxonomists for standard genome sequencing and annotation.</title>
        <authorList>
            <consortium name="The Broad Institute Genomics Platform"/>
            <consortium name="The Broad Institute Genome Sequencing Center for Infectious Disease"/>
            <person name="Wu L."/>
            <person name="Ma J."/>
        </authorList>
    </citation>
    <scope>NUCLEOTIDE SEQUENCE [LARGE SCALE GENOMIC DNA]</scope>
    <source>
        <strain evidence="8">JCM 17225</strain>
    </source>
</reference>
<dbReference type="PANTHER" id="PTHR30250:SF11">
    <property type="entry name" value="O-ANTIGEN TRANSPORTER-RELATED"/>
    <property type="match status" value="1"/>
</dbReference>
<gene>
    <name evidence="7" type="ORF">GCM10022409_11600</name>
</gene>
<accession>A0ABP7TPI4</accession>
<dbReference type="RefSeq" id="WP_345051472.1">
    <property type="nucleotide sequence ID" value="NZ_BAABDK010000010.1"/>
</dbReference>
<dbReference type="InterPro" id="IPR002797">
    <property type="entry name" value="Polysacc_synth"/>
</dbReference>
<proteinExistence type="predicted"/>
<feature type="transmembrane region" description="Helical" evidence="6">
    <location>
        <begin position="167"/>
        <end position="188"/>
    </location>
</feature>
<evidence type="ECO:0000256" key="3">
    <source>
        <dbReference type="ARBA" id="ARBA00022692"/>
    </source>
</evidence>
<dbReference type="InterPro" id="IPR050833">
    <property type="entry name" value="Poly_Biosynth_Transport"/>
</dbReference>
<evidence type="ECO:0000256" key="2">
    <source>
        <dbReference type="ARBA" id="ARBA00022475"/>
    </source>
</evidence>
<keyword evidence="3 6" id="KW-0812">Transmembrane</keyword>
<evidence type="ECO:0000313" key="7">
    <source>
        <dbReference type="EMBL" id="GAA4029126.1"/>
    </source>
</evidence>
<evidence type="ECO:0000313" key="8">
    <source>
        <dbReference type="Proteomes" id="UP001501469"/>
    </source>
</evidence>
<evidence type="ECO:0000256" key="4">
    <source>
        <dbReference type="ARBA" id="ARBA00022989"/>
    </source>
</evidence>
<feature type="transmembrane region" description="Helical" evidence="6">
    <location>
        <begin position="78"/>
        <end position="101"/>
    </location>
</feature>
<dbReference type="Proteomes" id="UP001501469">
    <property type="component" value="Unassembled WGS sequence"/>
</dbReference>
<feature type="transmembrane region" description="Helical" evidence="6">
    <location>
        <begin position="294"/>
        <end position="310"/>
    </location>
</feature>
<feature type="transmembrane region" description="Helical" evidence="6">
    <location>
        <begin position="143"/>
        <end position="161"/>
    </location>
</feature>
<feature type="transmembrane region" description="Helical" evidence="6">
    <location>
        <begin position="39"/>
        <end position="57"/>
    </location>
</feature>
<feature type="transmembrane region" description="Helical" evidence="6">
    <location>
        <begin position="384"/>
        <end position="405"/>
    </location>
</feature>
<dbReference type="EMBL" id="BAABDK010000010">
    <property type="protein sequence ID" value="GAA4029126.1"/>
    <property type="molecule type" value="Genomic_DNA"/>
</dbReference>
<keyword evidence="4 6" id="KW-1133">Transmembrane helix</keyword>
<dbReference type="Pfam" id="PF01943">
    <property type="entry name" value="Polysacc_synt"/>
    <property type="match status" value="1"/>
</dbReference>
<comment type="subcellular location">
    <subcellularLocation>
        <location evidence="1">Cell membrane</location>
        <topology evidence="1">Multi-pass membrane protein</topology>
    </subcellularLocation>
</comment>
<protein>
    <recommendedName>
        <fullName evidence="9">Polysaccharide biosynthesis protein C-terminal domain-containing protein</fullName>
    </recommendedName>
</protein>
<evidence type="ECO:0008006" key="9">
    <source>
        <dbReference type="Google" id="ProtNLM"/>
    </source>
</evidence>
<keyword evidence="2" id="KW-1003">Cell membrane</keyword>
<keyword evidence="5 6" id="KW-0472">Membrane</keyword>
<evidence type="ECO:0000256" key="1">
    <source>
        <dbReference type="ARBA" id="ARBA00004651"/>
    </source>
</evidence>
<keyword evidence="8" id="KW-1185">Reference proteome</keyword>
<feature type="transmembrane region" description="Helical" evidence="6">
    <location>
        <begin position="241"/>
        <end position="266"/>
    </location>
</feature>
<feature type="transmembrane region" description="Helical" evidence="6">
    <location>
        <begin position="107"/>
        <end position="123"/>
    </location>
</feature>
<sequence length="422" mass="47300">MNVLKIIKSSPAFVLPAVINLISLVAFTRLLSLENYGRLSLALVSIEFLQGILYMWVNMCVMRFNRPEDKFSSIGVGLHFNASITALLLAAGVVMVGYSLVFGGVDLLYLEAILLGVVSRGVGNFMQDCHRIYFTDLKPYTKVTVLANACYYLPAVLVLLLRRHTSINELLLIQVSGLLLFEALLLLRHFRVVLVQLRRTHPWSIYQEFLKYGLPLVVSYVALSMFVRIDRFIVQHNVGAVALGTYSAAFSLSNLAISSFFLILTLPTYPEIMKKFNAGDSEGALAIYRKNGRIILLVSGPLLLFSYLFSEQLCELFFGSIKGAKVAVLFPWVILSTFMFNYKVHYYDQVYQFYKKTNVAMLIGVSIGAAHLGVGYLLSRAWGARGVSISGICLSSLAIAFTLYYRHYRLREQPQALVLQTT</sequence>
<organism evidence="7 8">
    <name type="scientific">Hymenobacter glaciei</name>
    <dbReference type="NCBI Taxonomy" id="877209"/>
    <lineage>
        <taxon>Bacteria</taxon>
        <taxon>Pseudomonadati</taxon>
        <taxon>Bacteroidota</taxon>
        <taxon>Cytophagia</taxon>
        <taxon>Cytophagales</taxon>
        <taxon>Hymenobacteraceae</taxon>
        <taxon>Hymenobacter</taxon>
    </lineage>
</organism>